<dbReference type="Proteomes" id="UP000293142">
    <property type="component" value="Unassembled WGS sequence"/>
</dbReference>
<reference evidence="8 9" key="1">
    <citation type="submission" date="2019-02" db="EMBL/GenBank/DDBJ databases">
        <title>Paenibacillus sp. nov., isolated from surface-sterilized tissue of Thalictrum simplex L.</title>
        <authorList>
            <person name="Tuo L."/>
        </authorList>
    </citation>
    <scope>NUCLEOTIDE SEQUENCE [LARGE SCALE GENOMIC DNA]</scope>
    <source>
        <strain evidence="8 9">N2SHLJ1</strain>
    </source>
</reference>
<evidence type="ECO:0000256" key="5">
    <source>
        <dbReference type="ARBA" id="ARBA00023136"/>
    </source>
</evidence>
<evidence type="ECO:0000256" key="4">
    <source>
        <dbReference type="ARBA" id="ARBA00022989"/>
    </source>
</evidence>
<evidence type="ECO:0000256" key="2">
    <source>
        <dbReference type="ARBA" id="ARBA00022475"/>
    </source>
</evidence>
<sequence>MGHMSGASGPSWAELWSPGLALLLIVIAVLYMALIGDWRDRFEGSEPVKWMQKFYFICGLALIYSANGSPISYYGHHYMFSMHMLQQSILYLIAPILVILGLPAWLLRPLFKQRWAHLLMKLWTSPLMGILVFNMVFSFYHIPMIMNALMAHESWLIAYNALFLISAFQLWFPIFGPMPEYNRMSGLKKMGYIFINGILLTPACALIIFASDVMYDMYKDVPPEMMWMMTPIQDQQLGGVIMKIVQEFVYAIALAYSFFRWYRLERKQDNEDLDAVPQSDSRNAALSGPGNLNQA</sequence>
<dbReference type="EMBL" id="SIRE01000027">
    <property type="protein sequence ID" value="TBL71253.1"/>
    <property type="molecule type" value="Genomic_DNA"/>
</dbReference>
<comment type="subcellular location">
    <subcellularLocation>
        <location evidence="1">Cell membrane</location>
        <topology evidence="1">Multi-pass membrane protein</topology>
    </subcellularLocation>
</comment>
<evidence type="ECO:0000256" key="3">
    <source>
        <dbReference type="ARBA" id="ARBA00022692"/>
    </source>
</evidence>
<keyword evidence="4 7" id="KW-1133">Transmembrane helix</keyword>
<feature type="transmembrane region" description="Helical" evidence="7">
    <location>
        <begin position="88"/>
        <end position="107"/>
    </location>
</feature>
<keyword evidence="2" id="KW-1003">Cell membrane</keyword>
<dbReference type="Pfam" id="PF09678">
    <property type="entry name" value="Caa3_CtaG"/>
    <property type="match status" value="1"/>
</dbReference>
<accession>A0A4Q9DJ19</accession>
<feature type="transmembrane region" description="Helical" evidence="7">
    <location>
        <begin position="193"/>
        <end position="215"/>
    </location>
</feature>
<feature type="transmembrane region" description="Helical" evidence="7">
    <location>
        <begin position="119"/>
        <end position="142"/>
    </location>
</feature>
<feature type="transmembrane region" description="Helical" evidence="7">
    <location>
        <begin position="54"/>
        <end position="76"/>
    </location>
</feature>
<dbReference type="GO" id="GO:0005886">
    <property type="term" value="C:plasma membrane"/>
    <property type="evidence" value="ECO:0007669"/>
    <property type="project" value="UniProtKB-SubCell"/>
</dbReference>
<dbReference type="AlphaFoldDB" id="A0A4Q9DJ19"/>
<dbReference type="OrthoDB" id="128422at2"/>
<evidence type="ECO:0000313" key="8">
    <source>
        <dbReference type="EMBL" id="TBL71253.1"/>
    </source>
</evidence>
<feature type="transmembrane region" description="Helical" evidence="7">
    <location>
        <begin position="15"/>
        <end position="34"/>
    </location>
</feature>
<keyword evidence="5 7" id="KW-0472">Membrane</keyword>
<gene>
    <name evidence="8" type="ORF">EYB31_30990</name>
</gene>
<feature type="compositionally biased region" description="Polar residues" evidence="6">
    <location>
        <begin position="278"/>
        <end position="295"/>
    </location>
</feature>
<organism evidence="8 9">
    <name type="scientific">Paenibacillus thalictri</name>
    <dbReference type="NCBI Taxonomy" id="2527873"/>
    <lineage>
        <taxon>Bacteria</taxon>
        <taxon>Bacillati</taxon>
        <taxon>Bacillota</taxon>
        <taxon>Bacilli</taxon>
        <taxon>Bacillales</taxon>
        <taxon>Paenibacillaceae</taxon>
        <taxon>Paenibacillus</taxon>
    </lineage>
</organism>
<feature type="transmembrane region" description="Helical" evidence="7">
    <location>
        <begin position="235"/>
        <end position="259"/>
    </location>
</feature>
<evidence type="ECO:0000256" key="1">
    <source>
        <dbReference type="ARBA" id="ARBA00004651"/>
    </source>
</evidence>
<dbReference type="InterPro" id="IPR019108">
    <property type="entry name" value="Caa3_assmbl_CtaG-rel"/>
</dbReference>
<name>A0A4Q9DJ19_9BACL</name>
<evidence type="ECO:0000256" key="6">
    <source>
        <dbReference type="SAM" id="MobiDB-lite"/>
    </source>
</evidence>
<evidence type="ECO:0000313" key="9">
    <source>
        <dbReference type="Proteomes" id="UP000293142"/>
    </source>
</evidence>
<comment type="caution">
    <text evidence="8">The sequence shown here is derived from an EMBL/GenBank/DDBJ whole genome shotgun (WGS) entry which is preliminary data.</text>
</comment>
<keyword evidence="9" id="KW-1185">Reference proteome</keyword>
<keyword evidence="3 7" id="KW-0812">Transmembrane</keyword>
<evidence type="ECO:0000256" key="7">
    <source>
        <dbReference type="SAM" id="Phobius"/>
    </source>
</evidence>
<proteinExistence type="predicted"/>
<feature type="region of interest" description="Disordered" evidence="6">
    <location>
        <begin position="272"/>
        <end position="295"/>
    </location>
</feature>
<feature type="transmembrane region" description="Helical" evidence="7">
    <location>
        <begin position="154"/>
        <end position="172"/>
    </location>
</feature>
<protein>
    <submittedName>
        <fullName evidence="8">Cytochrome C oxidase assembly protein</fullName>
    </submittedName>
</protein>